<reference evidence="2" key="1">
    <citation type="journal article" date="2020" name="New Phytol.">
        <title>Comparative genomics reveals dynamic genome evolution in host specialist ectomycorrhizal fungi.</title>
        <authorList>
            <person name="Lofgren L.A."/>
            <person name="Nguyen N.H."/>
            <person name="Vilgalys R."/>
            <person name="Ruytinx J."/>
            <person name="Liao H.L."/>
            <person name="Branco S."/>
            <person name="Kuo A."/>
            <person name="LaButti K."/>
            <person name="Lipzen A."/>
            <person name="Andreopoulos W."/>
            <person name="Pangilinan J."/>
            <person name="Riley R."/>
            <person name="Hundley H."/>
            <person name="Na H."/>
            <person name="Barry K."/>
            <person name="Grigoriev I.V."/>
            <person name="Stajich J.E."/>
            <person name="Kennedy P.G."/>
        </authorList>
    </citation>
    <scope>NUCLEOTIDE SEQUENCE</scope>
    <source>
        <strain evidence="2">DOB743</strain>
    </source>
</reference>
<dbReference type="PANTHER" id="PTHR33096:SF1">
    <property type="entry name" value="CXC1-LIKE CYSTEINE CLUSTER ASSOCIATED WITH KDZ TRANSPOSASES DOMAIN-CONTAINING PROTEIN"/>
    <property type="match status" value="1"/>
</dbReference>
<organism evidence="2 3">
    <name type="scientific">Suillus placidus</name>
    <dbReference type="NCBI Taxonomy" id="48579"/>
    <lineage>
        <taxon>Eukaryota</taxon>
        <taxon>Fungi</taxon>
        <taxon>Dikarya</taxon>
        <taxon>Basidiomycota</taxon>
        <taxon>Agaricomycotina</taxon>
        <taxon>Agaricomycetes</taxon>
        <taxon>Agaricomycetidae</taxon>
        <taxon>Boletales</taxon>
        <taxon>Suillineae</taxon>
        <taxon>Suillaceae</taxon>
        <taxon>Suillus</taxon>
    </lineage>
</organism>
<accession>A0A9P7CX24</accession>
<sequence>MCDPLCLDINTTPYMVEPAEFVTVYKGTDEFDEAVYAMADECFIFFYRGIIYNMPAKYDLEPPFYCVTHGRYIGVFPSYLWNDVRKELQAPGHCPPTYFKIWSLSLGEDAGSQPVDDTLSRMSMGPGPSEAGPPHPVQTIICTEAMSSALKNSLKWKRKPKLNFYRTAPVVHYRQHTQYQVNNDGSVSYTLKRLLPPKNAKATIPDHQTHTERTLCDSDTFFSIPEPLDNLPLEVSLDILGQQRRKRTAGDHPLLTWLNHRALFLREMKHLEGRVSMGSCLECDGPNPEYKCQDCFGSELHCLDCILSVHVHHLLHRLQKWNGQYFERISLKALGLRIQLGHITGRQCIHEVALDFCGCTMAKSHMQQLLRMSLFPSTTSNPKTAATFHVLEQYHLLSFESKISAYEFYHALHRMSDNTGLLVVKDRYESFMRMIHEWRHLKMLKHSGRGHDPKGIDATTQACPHAGKNLPANWKDAPRRWLYGLFLAIDANFRLKRKAVSNDSMDPSLSSGWAYFVDDEAYKGFLDSNSDNAQEKSTCSSHNAVNMADMKPNRGLAATGLGTVDCARHNMKWPNAVGDLQKGERYVNMDYLFFSTLRHTVTDTLNISYDIACQWHKKLWHRMAAFPVSMQLLPTFKTISFFVPKFHLPAHIKECQTLFSFNFKSGVGRTDGEAPERGWANINPVASSTKEMGPGAWRDTLNDYFGDSNWKKVVKLGHTMLNKLKDALPERQDHHEALDDLEEGLRGEYSAALAQWREQVEAWECDPAIVHMHMVIMIHPKYCDYHEK</sequence>
<dbReference type="InterPro" id="IPR041457">
    <property type="entry name" value="CxC2_KDZ-assoc"/>
</dbReference>
<dbReference type="Proteomes" id="UP000714275">
    <property type="component" value="Unassembled WGS sequence"/>
</dbReference>
<dbReference type="PANTHER" id="PTHR33096">
    <property type="entry name" value="CXC2 DOMAIN-CONTAINING PROTEIN"/>
    <property type="match status" value="1"/>
</dbReference>
<dbReference type="EMBL" id="JABBWD010000106">
    <property type="protein sequence ID" value="KAG1765486.1"/>
    <property type="molecule type" value="Genomic_DNA"/>
</dbReference>
<evidence type="ECO:0000259" key="1">
    <source>
        <dbReference type="Pfam" id="PF18803"/>
    </source>
</evidence>
<protein>
    <recommendedName>
        <fullName evidence="1">CxC2-like cysteine cluster KDZ transposase-associated domain-containing protein</fullName>
    </recommendedName>
</protein>
<name>A0A9P7CX24_9AGAM</name>
<dbReference type="Pfam" id="PF18758">
    <property type="entry name" value="KDZ"/>
    <property type="match status" value="1"/>
</dbReference>
<feature type="domain" description="CxC2-like cysteine cluster KDZ transposase-associated" evidence="1">
    <location>
        <begin position="349"/>
        <end position="420"/>
    </location>
</feature>
<gene>
    <name evidence="2" type="ORF">EV702DRAFT_1272106</name>
</gene>
<evidence type="ECO:0000313" key="2">
    <source>
        <dbReference type="EMBL" id="KAG1765486.1"/>
    </source>
</evidence>
<evidence type="ECO:0000313" key="3">
    <source>
        <dbReference type="Proteomes" id="UP000714275"/>
    </source>
</evidence>
<dbReference type="InterPro" id="IPR040521">
    <property type="entry name" value="KDZ"/>
</dbReference>
<dbReference type="AlphaFoldDB" id="A0A9P7CX24"/>
<keyword evidence="3" id="KW-1185">Reference proteome</keyword>
<dbReference type="Pfam" id="PF18803">
    <property type="entry name" value="CxC2"/>
    <property type="match status" value="1"/>
</dbReference>
<dbReference type="OrthoDB" id="3261436at2759"/>
<comment type="caution">
    <text evidence="2">The sequence shown here is derived from an EMBL/GenBank/DDBJ whole genome shotgun (WGS) entry which is preliminary data.</text>
</comment>
<proteinExistence type="predicted"/>